<dbReference type="RefSeq" id="WP_070073447.1">
    <property type="nucleotide sequence ID" value="NZ_CP017448.1"/>
</dbReference>
<dbReference type="HAMAP" id="MF_00033">
    <property type="entry name" value="MurG"/>
    <property type="match status" value="1"/>
</dbReference>
<comment type="subcellular location">
    <subcellularLocation>
        <location evidence="10">Cell membrane</location>
        <topology evidence="10">Peripheral membrane protein</topology>
        <orientation evidence="10">Cytoplasmic side</orientation>
    </subcellularLocation>
</comment>
<dbReference type="GO" id="GO:0009252">
    <property type="term" value="P:peptidoglycan biosynthetic process"/>
    <property type="evidence" value="ECO:0007669"/>
    <property type="project" value="UniProtKB-UniRule"/>
</dbReference>
<comment type="similarity">
    <text evidence="10">Belongs to the glycosyltransferase 28 family. MurG subfamily.</text>
</comment>
<feature type="domain" description="Glycosyl transferase family 28 C-terminal" evidence="12">
    <location>
        <begin position="188"/>
        <end position="349"/>
    </location>
</feature>
<dbReference type="GO" id="GO:0005975">
    <property type="term" value="P:carbohydrate metabolic process"/>
    <property type="evidence" value="ECO:0007669"/>
    <property type="project" value="InterPro"/>
</dbReference>
<keyword evidence="1 10" id="KW-1003">Cell membrane</keyword>
<evidence type="ECO:0000256" key="4">
    <source>
        <dbReference type="ARBA" id="ARBA00022679"/>
    </source>
</evidence>
<dbReference type="SUPFAM" id="SSF53756">
    <property type="entry name" value="UDP-Glycosyltransferase/glycogen phosphorylase"/>
    <property type="match status" value="1"/>
</dbReference>
<feature type="binding site" evidence="10">
    <location>
        <begin position="267"/>
        <end position="272"/>
    </location>
    <ligand>
        <name>UDP-N-acetyl-alpha-D-glucosamine</name>
        <dbReference type="ChEBI" id="CHEBI:57705"/>
    </ligand>
</feature>
<accession>A0A1D8KAF7</accession>
<evidence type="ECO:0000256" key="8">
    <source>
        <dbReference type="ARBA" id="ARBA00023306"/>
    </source>
</evidence>
<keyword evidence="6 10" id="KW-0573">Peptidoglycan synthesis</keyword>
<dbReference type="EC" id="2.4.1.227" evidence="10"/>
<feature type="binding site" evidence="10">
    <location>
        <position position="194"/>
    </location>
    <ligand>
        <name>UDP-N-acetyl-alpha-D-glucosamine</name>
        <dbReference type="ChEBI" id="CHEBI:57705"/>
    </ligand>
</feature>
<dbReference type="GO" id="GO:0071555">
    <property type="term" value="P:cell wall organization"/>
    <property type="evidence" value="ECO:0007669"/>
    <property type="project" value="UniProtKB-KW"/>
</dbReference>
<comment type="pathway">
    <text evidence="10">Cell wall biogenesis; peptidoglycan biosynthesis.</text>
</comment>
<dbReference type="GO" id="GO:0050511">
    <property type="term" value="F:undecaprenyldiphospho-muramoylpentapeptide beta-N-acetylglucosaminyltransferase activity"/>
    <property type="evidence" value="ECO:0007669"/>
    <property type="project" value="UniProtKB-UniRule"/>
</dbReference>
<dbReference type="PANTHER" id="PTHR21015">
    <property type="entry name" value="UDP-N-ACETYLGLUCOSAMINE--N-ACETYLMURAMYL-(PENTAPEPTIDE) PYROPHOSPHORYL-UNDECAPRENOL N-ACETYLGLUCOSAMINE TRANSFERASE 1"/>
    <property type="match status" value="1"/>
</dbReference>
<feature type="binding site" evidence="10">
    <location>
        <position position="126"/>
    </location>
    <ligand>
        <name>UDP-N-acetyl-alpha-D-glucosamine</name>
        <dbReference type="ChEBI" id="CHEBI:57705"/>
    </ligand>
</feature>
<evidence type="ECO:0000256" key="2">
    <source>
        <dbReference type="ARBA" id="ARBA00022618"/>
    </source>
</evidence>
<evidence type="ECO:0000256" key="10">
    <source>
        <dbReference type="HAMAP-Rule" id="MF_00033"/>
    </source>
</evidence>
<dbReference type="PANTHER" id="PTHR21015:SF22">
    <property type="entry name" value="GLYCOSYLTRANSFERASE"/>
    <property type="match status" value="1"/>
</dbReference>
<evidence type="ECO:0000259" key="11">
    <source>
        <dbReference type="Pfam" id="PF03033"/>
    </source>
</evidence>
<keyword evidence="8 10" id="KW-0131">Cell cycle</keyword>
<dbReference type="InterPro" id="IPR004276">
    <property type="entry name" value="GlycoTrans_28_N"/>
</dbReference>
<keyword evidence="2 10" id="KW-0132">Cell division</keyword>
<feature type="binding site" evidence="10">
    <location>
        <position position="166"/>
    </location>
    <ligand>
        <name>UDP-N-acetyl-alpha-D-glucosamine</name>
        <dbReference type="ChEBI" id="CHEBI:57705"/>
    </ligand>
</feature>
<dbReference type="CDD" id="cd03785">
    <property type="entry name" value="GT28_MurG"/>
    <property type="match status" value="1"/>
</dbReference>
<evidence type="ECO:0000256" key="1">
    <source>
        <dbReference type="ARBA" id="ARBA00022475"/>
    </source>
</evidence>
<sequence>MSAPRPILIMAGGTGGHVFPGLAVARSLAERGQTVMWLGTQSGLEAKLVPAAGIEMAMIGVAGLRGKGWRTWLFAPLRLARALWQARGVLRRLRPRAVIGFGGFVSGPGGLVAVLMRIPLFVHEQNAIPGMTNRWLARFSRRAFTGFPVELPGALGHTDYVGNPVRAEIASLPVPETRYDGREGALRLLVLGGSQGARALNRRVPGALAQLDPNLRPLVRHQAGERQLDDARQAYAQAGVEAEVMPFVADMAEAYAWADLVICRSGALTVAELAAAGVASVLVPFPYAVDDHQRANGAYLADAGAAVMIPESEFDDARLLAVLAQIGDRERLRSMAVAARALARPQAAETVADTCLGLLDGAAGSAREKRT</sequence>
<evidence type="ECO:0000256" key="9">
    <source>
        <dbReference type="ARBA" id="ARBA00023316"/>
    </source>
</evidence>
<dbReference type="InterPro" id="IPR007235">
    <property type="entry name" value="Glyco_trans_28_C"/>
</dbReference>
<dbReference type="Gene3D" id="3.40.50.2000">
    <property type="entry name" value="Glycogen Phosphorylase B"/>
    <property type="match status" value="2"/>
</dbReference>
<dbReference type="Pfam" id="PF03033">
    <property type="entry name" value="Glyco_transf_28"/>
    <property type="match status" value="1"/>
</dbReference>
<feature type="domain" description="Glycosyltransferase family 28 N-terminal" evidence="11">
    <location>
        <begin position="7"/>
        <end position="144"/>
    </location>
</feature>
<keyword evidence="7 10" id="KW-0472">Membrane</keyword>
<keyword evidence="3 10" id="KW-0328">Glycosyltransferase</keyword>
<evidence type="ECO:0000256" key="6">
    <source>
        <dbReference type="ARBA" id="ARBA00022984"/>
    </source>
</evidence>
<organism evidence="13 14">
    <name type="scientific">Acidihalobacter aeolianus</name>
    <dbReference type="NCBI Taxonomy" id="2792603"/>
    <lineage>
        <taxon>Bacteria</taxon>
        <taxon>Pseudomonadati</taxon>
        <taxon>Pseudomonadota</taxon>
        <taxon>Gammaproteobacteria</taxon>
        <taxon>Chromatiales</taxon>
        <taxon>Ectothiorhodospiraceae</taxon>
        <taxon>Acidihalobacter</taxon>
    </lineage>
</organism>
<comment type="function">
    <text evidence="10">Cell wall formation. Catalyzes the transfer of a GlcNAc subunit on undecaprenyl-pyrophosphoryl-MurNAc-pentapeptide (lipid intermediate I) to form undecaprenyl-pyrophosphoryl-MurNAc-(pentapeptide)GlcNAc (lipid intermediate II).</text>
</comment>
<dbReference type="NCBIfam" id="TIGR01133">
    <property type="entry name" value="murG"/>
    <property type="match status" value="1"/>
</dbReference>
<keyword evidence="14" id="KW-1185">Reference proteome</keyword>
<proteinExistence type="inferred from homology"/>
<reference evidence="13 14" key="1">
    <citation type="submission" date="2016-09" db="EMBL/GenBank/DDBJ databases">
        <title>Acidihalobacter prosperus V6 (DSM14174).</title>
        <authorList>
            <person name="Khaleque H.N."/>
            <person name="Ramsay J.P."/>
            <person name="Murphy R.J.T."/>
            <person name="Kaksonen A.H."/>
            <person name="Boxall N.J."/>
            <person name="Watkin E.L.J."/>
        </authorList>
    </citation>
    <scope>NUCLEOTIDE SEQUENCE [LARGE SCALE GENOMIC DNA]</scope>
    <source>
        <strain evidence="13 14">V6</strain>
    </source>
</reference>
<evidence type="ECO:0000313" key="13">
    <source>
        <dbReference type="EMBL" id="AOV17917.1"/>
    </source>
</evidence>
<dbReference type="EMBL" id="CP017448">
    <property type="protein sequence ID" value="AOV17917.1"/>
    <property type="molecule type" value="Genomic_DNA"/>
</dbReference>
<dbReference type="GO" id="GO:0051301">
    <property type="term" value="P:cell division"/>
    <property type="evidence" value="ECO:0007669"/>
    <property type="project" value="UniProtKB-KW"/>
</dbReference>
<comment type="caution">
    <text evidence="10">Lacks conserved residue(s) required for the propagation of feature annotation.</text>
</comment>
<evidence type="ECO:0000256" key="3">
    <source>
        <dbReference type="ARBA" id="ARBA00022676"/>
    </source>
</evidence>
<evidence type="ECO:0000313" key="14">
    <source>
        <dbReference type="Proteomes" id="UP000095342"/>
    </source>
</evidence>
<dbReference type="Proteomes" id="UP000095342">
    <property type="component" value="Chromosome"/>
</dbReference>
<gene>
    <name evidence="10" type="primary">murG</name>
    <name evidence="13" type="ORF">BJI67_13370</name>
</gene>
<feature type="binding site" evidence="10">
    <location>
        <begin position="14"/>
        <end position="16"/>
    </location>
    <ligand>
        <name>UDP-N-acetyl-alpha-D-glucosamine</name>
        <dbReference type="ChEBI" id="CHEBI:57705"/>
    </ligand>
</feature>
<name>A0A1D8KAF7_9GAMM</name>
<dbReference type="Pfam" id="PF04101">
    <property type="entry name" value="Glyco_tran_28_C"/>
    <property type="match status" value="1"/>
</dbReference>
<keyword evidence="5 10" id="KW-0133">Cell shape</keyword>
<evidence type="ECO:0000256" key="7">
    <source>
        <dbReference type="ARBA" id="ARBA00023136"/>
    </source>
</evidence>
<dbReference type="AlphaFoldDB" id="A0A1D8KAF7"/>
<evidence type="ECO:0000256" key="5">
    <source>
        <dbReference type="ARBA" id="ARBA00022960"/>
    </source>
</evidence>
<dbReference type="UniPathway" id="UPA00219"/>
<dbReference type="GO" id="GO:0051991">
    <property type="term" value="F:UDP-N-acetyl-D-glucosamine:N-acetylmuramoyl-L-alanyl-D-glutamyl-meso-2,6-diaminopimelyl-D-alanyl-D-alanine-diphosphoundecaprenol 4-beta-N-acetylglucosaminlytransferase activity"/>
    <property type="evidence" value="ECO:0007669"/>
    <property type="project" value="RHEA"/>
</dbReference>
<dbReference type="GO" id="GO:0008360">
    <property type="term" value="P:regulation of cell shape"/>
    <property type="evidence" value="ECO:0007669"/>
    <property type="project" value="UniProtKB-KW"/>
</dbReference>
<dbReference type="KEGG" id="aaeo:BJI67_13370"/>
<evidence type="ECO:0000259" key="12">
    <source>
        <dbReference type="Pfam" id="PF04101"/>
    </source>
</evidence>
<protein>
    <recommendedName>
        <fullName evidence="10">UDP-N-acetylglucosamine--N-acetylmuramyl-(pentapeptide) pyrophosphoryl-undecaprenol N-acetylglucosamine transferase</fullName>
        <ecNumber evidence="10">2.4.1.227</ecNumber>
    </recommendedName>
    <alternativeName>
        <fullName evidence="10">Undecaprenyl-PP-MurNAc-pentapeptide-UDPGlcNAc GlcNAc transferase</fullName>
    </alternativeName>
</protein>
<comment type="catalytic activity">
    <reaction evidence="10">
        <text>di-trans,octa-cis-undecaprenyl diphospho-N-acetyl-alpha-D-muramoyl-L-alanyl-D-glutamyl-meso-2,6-diaminopimeloyl-D-alanyl-D-alanine + UDP-N-acetyl-alpha-D-glucosamine = di-trans,octa-cis-undecaprenyl diphospho-[N-acetyl-alpha-D-glucosaminyl-(1-&gt;4)]-N-acetyl-alpha-D-muramoyl-L-alanyl-D-glutamyl-meso-2,6-diaminopimeloyl-D-alanyl-D-alanine + UDP + H(+)</text>
        <dbReference type="Rhea" id="RHEA:31227"/>
        <dbReference type="ChEBI" id="CHEBI:15378"/>
        <dbReference type="ChEBI" id="CHEBI:57705"/>
        <dbReference type="ChEBI" id="CHEBI:58223"/>
        <dbReference type="ChEBI" id="CHEBI:61387"/>
        <dbReference type="ChEBI" id="CHEBI:61388"/>
        <dbReference type="EC" id="2.4.1.227"/>
    </reaction>
</comment>
<dbReference type="InterPro" id="IPR006009">
    <property type="entry name" value="GlcNAc_MurG"/>
</dbReference>
<dbReference type="GO" id="GO:0005886">
    <property type="term" value="C:plasma membrane"/>
    <property type="evidence" value="ECO:0007669"/>
    <property type="project" value="UniProtKB-SubCell"/>
</dbReference>
<keyword evidence="4 10" id="KW-0808">Transferase</keyword>
<keyword evidence="9 10" id="KW-0961">Cell wall biogenesis/degradation</keyword>
<feature type="binding site" evidence="10">
    <location>
        <position position="293"/>
    </location>
    <ligand>
        <name>UDP-N-acetyl-alpha-D-glucosamine</name>
        <dbReference type="ChEBI" id="CHEBI:57705"/>
    </ligand>
</feature>